<dbReference type="EMBL" id="SPKJ01000099">
    <property type="protein sequence ID" value="MYZ49843.1"/>
    <property type="molecule type" value="Genomic_DNA"/>
</dbReference>
<keyword evidence="3 6" id="KW-1133">Transmembrane helix</keyword>
<comment type="subcellular location">
    <subcellularLocation>
        <location evidence="1">Membrane</location>
        <topology evidence="1">Single-pass membrane protein</topology>
    </subcellularLocation>
</comment>
<keyword evidence="4 6" id="KW-0472">Membrane</keyword>
<accession>A0A964T7C6</accession>
<comment type="caution">
    <text evidence="7">The sequence shown here is derived from an EMBL/GenBank/DDBJ whole genome shotgun (WGS) entry which is preliminary data.</text>
</comment>
<organism evidence="7 8">
    <name type="scientific">Propylenella binzhouense</name>
    <dbReference type="NCBI Taxonomy" id="2555902"/>
    <lineage>
        <taxon>Bacteria</taxon>
        <taxon>Pseudomonadati</taxon>
        <taxon>Pseudomonadota</taxon>
        <taxon>Alphaproteobacteria</taxon>
        <taxon>Hyphomicrobiales</taxon>
        <taxon>Propylenellaceae</taxon>
        <taxon>Propylenella</taxon>
    </lineage>
</organism>
<dbReference type="GO" id="GO:0016020">
    <property type="term" value="C:membrane"/>
    <property type="evidence" value="ECO:0007669"/>
    <property type="project" value="UniProtKB-SubCell"/>
</dbReference>
<keyword evidence="8" id="KW-1185">Reference proteome</keyword>
<evidence type="ECO:0000256" key="1">
    <source>
        <dbReference type="ARBA" id="ARBA00004167"/>
    </source>
</evidence>
<evidence type="ECO:0000256" key="4">
    <source>
        <dbReference type="ARBA" id="ARBA00023136"/>
    </source>
</evidence>
<evidence type="ECO:0008006" key="9">
    <source>
        <dbReference type="Google" id="ProtNLM"/>
    </source>
</evidence>
<proteinExistence type="predicted"/>
<dbReference type="Pfam" id="PF04228">
    <property type="entry name" value="Zn_peptidase"/>
    <property type="match status" value="1"/>
</dbReference>
<reference evidence="7" key="1">
    <citation type="submission" date="2019-03" db="EMBL/GenBank/DDBJ databases">
        <title>Afifella sp. nov., isolated from activated sludge.</title>
        <authorList>
            <person name="Li Q."/>
            <person name="Liu Y."/>
        </authorList>
    </citation>
    <scope>NUCLEOTIDE SEQUENCE</scope>
    <source>
        <strain evidence="7">L72</strain>
    </source>
</reference>
<evidence type="ECO:0000256" key="5">
    <source>
        <dbReference type="SAM" id="MobiDB-lite"/>
    </source>
</evidence>
<dbReference type="PANTHER" id="PTHR30168:SF0">
    <property type="entry name" value="INNER MEMBRANE PROTEIN"/>
    <property type="match status" value="1"/>
</dbReference>
<evidence type="ECO:0000256" key="6">
    <source>
        <dbReference type="SAM" id="Phobius"/>
    </source>
</evidence>
<name>A0A964T7C6_9HYPH</name>
<feature type="transmembrane region" description="Helical" evidence="6">
    <location>
        <begin position="39"/>
        <end position="59"/>
    </location>
</feature>
<evidence type="ECO:0000313" key="8">
    <source>
        <dbReference type="Proteomes" id="UP000773614"/>
    </source>
</evidence>
<dbReference type="RefSeq" id="WP_161142182.1">
    <property type="nucleotide sequence ID" value="NZ_SPKJ01000099.1"/>
</dbReference>
<dbReference type="Proteomes" id="UP000773614">
    <property type="component" value="Unassembled WGS sequence"/>
</dbReference>
<keyword evidence="2 6" id="KW-0812">Transmembrane</keyword>
<gene>
    <name evidence="7" type="ORF">E4O86_19230</name>
</gene>
<dbReference type="OrthoDB" id="9774900at2"/>
<evidence type="ECO:0000313" key="7">
    <source>
        <dbReference type="EMBL" id="MYZ49843.1"/>
    </source>
</evidence>
<dbReference type="PANTHER" id="PTHR30168">
    <property type="entry name" value="PUTATIVE MEMBRANE PROTEIN YPFJ"/>
    <property type="match status" value="1"/>
</dbReference>
<dbReference type="InterPro" id="IPR007343">
    <property type="entry name" value="Uncharacterised_pept_Zn_put"/>
</dbReference>
<dbReference type="AlphaFoldDB" id="A0A964T7C6"/>
<evidence type="ECO:0000256" key="3">
    <source>
        <dbReference type="ARBA" id="ARBA00022989"/>
    </source>
</evidence>
<protein>
    <recommendedName>
        <fullName evidence="9">Flagellar biosynthesis protein FlgM</fullName>
    </recommendedName>
</protein>
<evidence type="ECO:0000256" key="2">
    <source>
        <dbReference type="ARBA" id="ARBA00022692"/>
    </source>
</evidence>
<sequence length="306" mass="32820">MRWQGRRQSGNIEDVRGRGGGGFRIPIGYGRGGGMVRRAGGGGIGMLILVVVLMLVFGVNPMELLQEGGGSISVPGETRQAGTRTGGEAAGEGSDEARAFVATVLAETEDTWDAIFAQAGATYRDPTLVLFTGQVRSACGFADAAVGPFYCPNDQKIYLDLAFYDELRSRFRAPGDFAEAYVLAHEVGHHVQNLIGILPEFARARAQASEREANAMSVLVELQADCFAGIWANRTGKKGILEEGDIEEALNAASQIGDDMIQKRGQGHVVPDSFTHGSSAQRVRWFRQGYETGDLDACDTRTASAR</sequence>
<feature type="region of interest" description="Disordered" evidence="5">
    <location>
        <begin position="68"/>
        <end position="94"/>
    </location>
</feature>